<evidence type="ECO:0000256" key="1">
    <source>
        <dbReference type="SAM" id="MobiDB-lite"/>
    </source>
</evidence>
<dbReference type="InterPro" id="IPR029071">
    <property type="entry name" value="Ubiquitin-like_domsf"/>
</dbReference>
<dbReference type="Proteomes" id="UP001153069">
    <property type="component" value="Unassembled WGS sequence"/>
</dbReference>
<feature type="domain" description="Rad60/SUMO-like" evidence="2">
    <location>
        <begin position="334"/>
        <end position="402"/>
    </location>
</feature>
<reference evidence="3" key="1">
    <citation type="submission" date="2020-06" db="EMBL/GenBank/DDBJ databases">
        <authorList>
            <consortium name="Plant Systems Biology data submission"/>
        </authorList>
    </citation>
    <scope>NUCLEOTIDE SEQUENCE</scope>
    <source>
        <strain evidence="3">D6</strain>
    </source>
</reference>
<evidence type="ECO:0000259" key="2">
    <source>
        <dbReference type="Pfam" id="PF11976"/>
    </source>
</evidence>
<sequence length="410" mass="48453">MPHQQVTDYSLDLPESLRERCLRYYGWDDAFTKKALRGYRQFMQLKMQLEDWHAEILSPSPTIDAVWLQHIVDVEQYVNACLDYCDNLIGHNPDDDLDNSGARKERIRTTMRSLKLVFARDIDREVWSFGDMNLDDEFSPRNVMSGHLDDHDQNNNKQDGWIKSRPSARDDDDDRSTSRGRGDQSRQYVSDEEEQTEDVVNRREKHSRQRRSRHHDSDDEAVGEKRTSRSHSKQPSPRSPRVRSPRMRSPRRRVDSREEQEAENDKSAYWNAAKMTSRRSRDNHSNDDDDEGKPAISPTKRYHGSFDQFDEGDECQWPISASEMAETQNKKVTIQVRDQRNGDIQRFRIRRNRKLVKLFKAYTEANRLSMEKCRFFYKSERITSEKTVLSVGLHHDAMIDMVMDKRRIFS</sequence>
<dbReference type="PANTHER" id="PTHR10562">
    <property type="entry name" value="SMALL UBIQUITIN-RELATED MODIFIER"/>
    <property type="match status" value="1"/>
</dbReference>
<evidence type="ECO:0000313" key="3">
    <source>
        <dbReference type="EMBL" id="CAB9529542.1"/>
    </source>
</evidence>
<name>A0A9N8HXQ1_9STRA</name>
<protein>
    <recommendedName>
        <fullName evidence="2">Rad60/SUMO-like domain-containing protein</fullName>
    </recommendedName>
</protein>
<gene>
    <name evidence="3" type="ORF">SEMRO_2539_G330570.1</name>
</gene>
<dbReference type="Pfam" id="PF11976">
    <property type="entry name" value="Rad60-SLD"/>
    <property type="match status" value="1"/>
</dbReference>
<accession>A0A9N8HXQ1</accession>
<dbReference type="InterPro" id="IPR022617">
    <property type="entry name" value="Rad60/SUMO-like_dom"/>
</dbReference>
<dbReference type="EMBL" id="CAICTM010002537">
    <property type="protein sequence ID" value="CAB9529542.1"/>
    <property type="molecule type" value="Genomic_DNA"/>
</dbReference>
<feature type="region of interest" description="Disordered" evidence="1">
    <location>
        <begin position="144"/>
        <end position="308"/>
    </location>
</feature>
<dbReference type="CDD" id="cd01763">
    <property type="entry name" value="Ubl_SUMO_like"/>
    <property type="match status" value="1"/>
</dbReference>
<evidence type="ECO:0000313" key="4">
    <source>
        <dbReference type="Proteomes" id="UP001153069"/>
    </source>
</evidence>
<comment type="caution">
    <text evidence="3">The sequence shown here is derived from an EMBL/GenBank/DDBJ whole genome shotgun (WGS) entry which is preliminary data.</text>
</comment>
<feature type="compositionally biased region" description="Basic and acidic residues" evidence="1">
    <location>
        <begin position="252"/>
        <end position="266"/>
    </location>
</feature>
<dbReference type="AlphaFoldDB" id="A0A9N8HXQ1"/>
<dbReference type="SUPFAM" id="SSF54236">
    <property type="entry name" value="Ubiquitin-like"/>
    <property type="match status" value="1"/>
</dbReference>
<feature type="compositionally biased region" description="Basic residues" evidence="1">
    <location>
        <begin position="240"/>
        <end position="251"/>
    </location>
</feature>
<keyword evidence="4" id="KW-1185">Reference proteome</keyword>
<dbReference type="OrthoDB" id="2243324at2759"/>
<feature type="compositionally biased region" description="Basic and acidic residues" evidence="1">
    <location>
        <begin position="175"/>
        <end position="184"/>
    </location>
</feature>
<dbReference type="Gene3D" id="3.10.20.90">
    <property type="entry name" value="Phosphatidylinositol 3-kinase Catalytic Subunit, Chain A, domain 1"/>
    <property type="match status" value="1"/>
</dbReference>
<proteinExistence type="predicted"/>
<feature type="compositionally biased region" description="Basic residues" evidence="1">
    <location>
        <begin position="203"/>
        <end position="214"/>
    </location>
</feature>
<organism evidence="3 4">
    <name type="scientific">Seminavis robusta</name>
    <dbReference type="NCBI Taxonomy" id="568900"/>
    <lineage>
        <taxon>Eukaryota</taxon>
        <taxon>Sar</taxon>
        <taxon>Stramenopiles</taxon>
        <taxon>Ochrophyta</taxon>
        <taxon>Bacillariophyta</taxon>
        <taxon>Bacillariophyceae</taxon>
        <taxon>Bacillariophycidae</taxon>
        <taxon>Naviculales</taxon>
        <taxon>Naviculaceae</taxon>
        <taxon>Seminavis</taxon>
    </lineage>
</organism>